<sequence>MELFMIKTGFCIWFELLSSILTNQHIGSWIRYLTRSRKHKGSTMASKWLYKPLDDKVTVLESEKRAWENSPEAQAMREALNPWRNHDAQERKNVPGKKFDAQLNMFTGIDNELILPSFDPLSEIISGSTHMCLPEHEAHTTGSVHGYGLQIKDEFGWVVRLPAVSVKIAVAVRLDIVAIL</sequence>
<comment type="caution">
    <text evidence="2">The sequence shown here is derived from an EMBL/GenBank/DDBJ whole genome shotgun (WGS) entry which is preliminary data.</text>
</comment>
<keyword evidence="3" id="KW-1185">Reference proteome</keyword>
<name>A0A7J9DW78_9ROSI</name>
<gene>
    <name evidence="2" type="ORF">Gotri_014142</name>
</gene>
<proteinExistence type="predicted"/>
<dbReference type="Proteomes" id="UP000593568">
    <property type="component" value="Unassembled WGS sequence"/>
</dbReference>
<protein>
    <submittedName>
        <fullName evidence="2">Uncharacterized protein</fullName>
    </submittedName>
</protein>
<evidence type="ECO:0000313" key="3">
    <source>
        <dbReference type="Proteomes" id="UP000593568"/>
    </source>
</evidence>
<keyword evidence="1" id="KW-0732">Signal</keyword>
<dbReference type="EMBL" id="JABEZW010000005">
    <property type="protein sequence ID" value="MBA0764858.1"/>
    <property type="molecule type" value="Genomic_DNA"/>
</dbReference>
<dbReference type="AlphaFoldDB" id="A0A7J9DW78"/>
<feature type="chain" id="PRO_5029798748" evidence="1">
    <location>
        <begin position="20"/>
        <end position="180"/>
    </location>
</feature>
<evidence type="ECO:0000256" key="1">
    <source>
        <dbReference type="SAM" id="SignalP"/>
    </source>
</evidence>
<organism evidence="2 3">
    <name type="scientific">Gossypium trilobum</name>
    <dbReference type="NCBI Taxonomy" id="34281"/>
    <lineage>
        <taxon>Eukaryota</taxon>
        <taxon>Viridiplantae</taxon>
        <taxon>Streptophyta</taxon>
        <taxon>Embryophyta</taxon>
        <taxon>Tracheophyta</taxon>
        <taxon>Spermatophyta</taxon>
        <taxon>Magnoliopsida</taxon>
        <taxon>eudicotyledons</taxon>
        <taxon>Gunneridae</taxon>
        <taxon>Pentapetalae</taxon>
        <taxon>rosids</taxon>
        <taxon>malvids</taxon>
        <taxon>Malvales</taxon>
        <taxon>Malvaceae</taxon>
        <taxon>Malvoideae</taxon>
        <taxon>Gossypium</taxon>
    </lineage>
</organism>
<reference evidence="2 3" key="1">
    <citation type="journal article" date="2019" name="Genome Biol. Evol.">
        <title>Insights into the evolution of the New World diploid cottons (Gossypium, subgenus Houzingenia) based on genome sequencing.</title>
        <authorList>
            <person name="Grover C.E."/>
            <person name="Arick M.A. 2nd"/>
            <person name="Thrash A."/>
            <person name="Conover J.L."/>
            <person name="Sanders W.S."/>
            <person name="Peterson D.G."/>
            <person name="Frelichowski J.E."/>
            <person name="Scheffler J.A."/>
            <person name="Scheffler B.E."/>
            <person name="Wendel J.F."/>
        </authorList>
    </citation>
    <scope>NUCLEOTIDE SEQUENCE [LARGE SCALE GENOMIC DNA]</scope>
    <source>
        <strain evidence="2">8</strain>
        <tissue evidence="2">Leaf</tissue>
    </source>
</reference>
<dbReference type="PANTHER" id="PTHR36377:SF1">
    <property type="entry name" value="DNA MISMATCH REPAIR PROTEIN"/>
    <property type="match status" value="1"/>
</dbReference>
<feature type="signal peptide" evidence="1">
    <location>
        <begin position="1"/>
        <end position="19"/>
    </location>
</feature>
<accession>A0A7J9DW78</accession>
<evidence type="ECO:0000313" key="2">
    <source>
        <dbReference type="EMBL" id="MBA0764858.1"/>
    </source>
</evidence>
<dbReference type="PANTHER" id="PTHR36377">
    <property type="entry name" value="DNA MISMATCH REPAIR PROTEIN"/>
    <property type="match status" value="1"/>
</dbReference>